<proteinExistence type="predicted"/>
<gene>
    <name evidence="2" type="ORF">WMO13_05740</name>
</gene>
<keyword evidence="3" id="KW-1185">Reference proteome</keyword>
<reference evidence="2 3" key="1">
    <citation type="submission" date="2024-03" db="EMBL/GenBank/DDBJ databases">
        <title>Complete Genome Sequence and Annotation of Ignatzschineria larvae DSM 13226.</title>
        <authorList>
            <person name="Cantrell E."/>
            <person name="Burcham Z.M."/>
        </authorList>
    </citation>
    <scope>NUCLEOTIDE SEQUENCE [LARGE SCALE GENOMIC DNA]</scope>
    <source>
        <strain evidence="2 3">DSM 13226</strain>
    </source>
</reference>
<protein>
    <submittedName>
        <fullName evidence="2">Uncharacterized protein</fullName>
    </submittedName>
</protein>
<dbReference type="EMBL" id="CP150637">
    <property type="protein sequence ID" value="WZW86891.1"/>
    <property type="molecule type" value="Genomic_DNA"/>
</dbReference>
<accession>A0ABZ3C1P2</accession>
<name>A0ABZ3C1P2_9GAMM</name>
<feature type="chain" id="PRO_5046921657" evidence="1">
    <location>
        <begin position="29"/>
        <end position="159"/>
    </location>
</feature>
<evidence type="ECO:0000313" key="2">
    <source>
        <dbReference type="EMBL" id="WZW86891.1"/>
    </source>
</evidence>
<sequence length="159" mass="17903">MRIPLMMKSIVLATALTGLTLLSMPAMAQTQQSKESQDFAICLIKKTSSIDRLELVQWIYGAMSLHPALNELAAIPPYKRDIMDQRLARLVTRLLTQDCRQPFQKLIQTDDAESGIELGFTVLGEIAMEGLLEDPKVSSGLIDYVRYLDEDLFLDLLEE</sequence>
<evidence type="ECO:0000313" key="3">
    <source>
        <dbReference type="Proteomes" id="UP001449178"/>
    </source>
</evidence>
<evidence type="ECO:0000256" key="1">
    <source>
        <dbReference type="SAM" id="SignalP"/>
    </source>
</evidence>
<keyword evidence="1" id="KW-0732">Signal</keyword>
<dbReference type="RefSeq" id="WP_026878975.1">
    <property type="nucleotide sequence ID" value="NZ_AZOD01000017.1"/>
</dbReference>
<organism evidence="2 3">
    <name type="scientific">Ignatzschineria larvae DSM 13226</name>
    <dbReference type="NCBI Taxonomy" id="1111732"/>
    <lineage>
        <taxon>Bacteria</taxon>
        <taxon>Pseudomonadati</taxon>
        <taxon>Pseudomonadota</taxon>
        <taxon>Gammaproteobacteria</taxon>
        <taxon>Cardiobacteriales</taxon>
        <taxon>Ignatzschineriaceae</taxon>
        <taxon>Ignatzschineria</taxon>
    </lineage>
</organism>
<dbReference type="Proteomes" id="UP001449178">
    <property type="component" value="Chromosome"/>
</dbReference>
<feature type="signal peptide" evidence="1">
    <location>
        <begin position="1"/>
        <end position="28"/>
    </location>
</feature>